<accession>A0A2K8N7A0</accession>
<name>A0A2K8N7A0_9BACL</name>
<reference evidence="1" key="2">
    <citation type="journal article" date="2018" name="Genome Announc.">
        <title>Complete Genome Sequence of Kyrpidia sp. Strain EA-1, a Thermophilic Knallgas Bacterium, Isolated from the Azores.</title>
        <authorList>
            <person name="Reiner J.E."/>
            <person name="Lapp C.J."/>
            <person name="Bunk B."/>
            <person name="Sproer C."/>
            <person name="Overmann J."/>
            <person name="Gescher J."/>
        </authorList>
    </citation>
    <scope>NUCLEOTIDE SEQUENCE</scope>
    <source>
        <strain evidence="1">EA-1</strain>
    </source>
</reference>
<evidence type="ECO:0000313" key="3">
    <source>
        <dbReference type="Proteomes" id="UP000231932"/>
    </source>
</evidence>
<dbReference type="EMBL" id="CP024955">
    <property type="protein sequence ID" value="ATY85229.1"/>
    <property type="molecule type" value="Genomic_DNA"/>
</dbReference>
<dbReference type="KEGG" id="kyr:CVV65_10080"/>
<dbReference type="Proteomes" id="UP000502196">
    <property type="component" value="Chromosome"/>
</dbReference>
<protein>
    <submittedName>
        <fullName evidence="1">Uncharacterized protein</fullName>
    </submittedName>
</protein>
<sequence>METLRRRRVVRVLSLPSVSSQPIIFDVDGWLDWLRREVQRARESEPELQDYHLHDLHIAFEGTNVKLRMDFRK</sequence>
<evidence type="ECO:0000313" key="1">
    <source>
        <dbReference type="EMBL" id="ATY85229.1"/>
    </source>
</evidence>
<evidence type="ECO:0000313" key="2">
    <source>
        <dbReference type="EMBL" id="CAB3393934.1"/>
    </source>
</evidence>
<reference evidence="2 4" key="3">
    <citation type="submission" date="2020-04" db="EMBL/GenBank/DDBJ databases">
        <authorList>
            <person name="Hogendoorn C."/>
        </authorList>
    </citation>
    <scope>NUCLEOTIDE SEQUENCE [LARGE SCALE GENOMIC DNA]</scope>
    <source>
        <strain evidence="2">COOX1</strain>
    </source>
</reference>
<dbReference type="EMBL" id="LR792683">
    <property type="protein sequence ID" value="CAB3393934.1"/>
    <property type="molecule type" value="Genomic_DNA"/>
</dbReference>
<dbReference type="AlphaFoldDB" id="A0A2K8N7A0"/>
<evidence type="ECO:0000313" key="4">
    <source>
        <dbReference type="Proteomes" id="UP000502196"/>
    </source>
</evidence>
<proteinExistence type="predicted"/>
<keyword evidence="3" id="KW-1185">Reference proteome</keyword>
<dbReference type="Proteomes" id="UP000231932">
    <property type="component" value="Chromosome"/>
</dbReference>
<gene>
    <name evidence="2" type="ORF">COOX1_2162</name>
    <name evidence="1" type="ORF">CVV65_10080</name>
</gene>
<reference evidence="3" key="1">
    <citation type="submission" date="2017-11" db="EMBL/GenBank/DDBJ databases">
        <title>Complete Genome Sequence of Kyrpidia sp. Strain EA-1, a thermophilic, hydrogen-oxidizing Bacterium, isolated from the Azores.</title>
        <authorList>
            <person name="Reiner J.E."/>
            <person name="Lapp C.J."/>
            <person name="Bunk B."/>
            <person name="Gescher J."/>
        </authorList>
    </citation>
    <scope>NUCLEOTIDE SEQUENCE [LARGE SCALE GENOMIC DNA]</scope>
    <source>
        <strain evidence="3">EA-1</strain>
    </source>
</reference>
<organism evidence="1 3">
    <name type="scientific">Kyrpidia spormannii</name>
    <dbReference type="NCBI Taxonomy" id="2055160"/>
    <lineage>
        <taxon>Bacteria</taxon>
        <taxon>Bacillati</taxon>
        <taxon>Bacillota</taxon>
        <taxon>Bacilli</taxon>
        <taxon>Bacillales</taxon>
        <taxon>Alicyclobacillaceae</taxon>
        <taxon>Kyrpidia</taxon>
    </lineage>
</organism>
<dbReference type="OrthoDB" id="2382222at2"/>
<dbReference type="RefSeq" id="WP_100668018.1">
    <property type="nucleotide sequence ID" value="NZ_CP024955.1"/>
</dbReference>